<gene>
    <name evidence="1" type="ORF">SDC9_209527</name>
</gene>
<accession>A0A645JN79</accession>
<sequence>MPERLFHTYIFGNDRIKENTVFGALGSHFSIPVFQTLLNALRDGGAFVTFSAAFKAST</sequence>
<dbReference type="EMBL" id="VSSQ01138890">
    <property type="protein sequence ID" value="MPN61784.1"/>
    <property type="molecule type" value="Genomic_DNA"/>
</dbReference>
<protein>
    <submittedName>
        <fullName evidence="1">Uncharacterized protein</fullName>
    </submittedName>
</protein>
<proteinExistence type="predicted"/>
<evidence type="ECO:0000313" key="1">
    <source>
        <dbReference type="EMBL" id="MPN61784.1"/>
    </source>
</evidence>
<comment type="caution">
    <text evidence="1">The sequence shown here is derived from an EMBL/GenBank/DDBJ whole genome shotgun (WGS) entry which is preliminary data.</text>
</comment>
<name>A0A645JN79_9ZZZZ</name>
<dbReference type="AlphaFoldDB" id="A0A645JN79"/>
<reference evidence="1" key="1">
    <citation type="submission" date="2019-08" db="EMBL/GenBank/DDBJ databases">
        <authorList>
            <person name="Kucharzyk K."/>
            <person name="Murdoch R.W."/>
            <person name="Higgins S."/>
            <person name="Loffler F."/>
        </authorList>
    </citation>
    <scope>NUCLEOTIDE SEQUENCE</scope>
</reference>
<organism evidence="1">
    <name type="scientific">bioreactor metagenome</name>
    <dbReference type="NCBI Taxonomy" id="1076179"/>
    <lineage>
        <taxon>unclassified sequences</taxon>
        <taxon>metagenomes</taxon>
        <taxon>ecological metagenomes</taxon>
    </lineage>
</organism>